<evidence type="ECO:0000259" key="3">
    <source>
        <dbReference type="PROSITE" id="PS50225"/>
    </source>
</evidence>
<comment type="caution">
    <text evidence="4">The sequence shown here is derived from an EMBL/GenBank/DDBJ whole genome shotgun (WGS) entry which is preliminary data.</text>
</comment>
<dbReference type="InterPro" id="IPR002110">
    <property type="entry name" value="Ankyrin_rpt"/>
</dbReference>
<gene>
    <name evidence="4" type="ORF">GV64_03135</name>
</gene>
<dbReference type="PROSITE" id="PS50297">
    <property type="entry name" value="ANK_REP_REGION"/>
    <property type="match status" value="3"/>
</dbReference>
<dbReference type="STRING" id="305900.GV64_03135"/>
<dbReference type="eggNOG" id="COG0666">
    <property type="taxonomic scope" value="Bacteria"/>
</dbReference>
<proteinExistence type="predicted"/>
<dbReference type="InterPro" id="IPR001496">
    <property type="entry name" value="SOCS_box"/>
</dbReference>
<dbReference type="PROSITE" id="PS50225">
    <property type="entry name" value="SOCS"/>
    <property type="match status" value="1"/>
</dbReference>
<dbReference type="PROSITE" id="PS50088">
    <property type="entry name" value="ANK_REPEAT"/>
    <property type="match status" value="5"/>
</dbReference>
<evidence type="ECO:0000313" key="4">
    <source>
        <dbReference type="EMBL" id="KEI69869.1"/>
    </source>
</evidence>
<dbReference type="EMBL" id="JOJP01000001">
    <property type="protein sequence ID" value="KEI69869.1"/>
    <property type="molecule type" value="Genomic_DNA"/>
</dbReference>
<feature type="repeat" description="ANK" evidence="1">
    <location>
        <begin position="161"/>
        <end position="193"/>
    </location>
</feature>
<dbReference type="AlphaFoldDB" id="A0A081K6U3"/>
<feature type="repeat" description="ANK" evidence="1">
    <location>
        <begin position="331"/>
        <end position="363"/>
    </location>
</feature>
<dbReference type="Gene3D" id="1.25.40.20">
    <property type="entry name" value="Ankyrin repeat-containing domain"/>
    <property type="match status" value="3"/>
</dbReference>
<dbReference type="PANTHER" id="PTHR24133">
    <property type="entry name" value="ANKYRIN DOMAIN-CONTAINING"/>
    <property type="match status" value="1"/>
</dbReference>
<evidence type="ECO:0000256" key="1">
    <source>
        <dbReference type="PROSITE-ProRule" id="PRU00023"/>
    </source>
</evidence>
<feature type="repeat" description="ANK" evidence="1">
    <location>
        <begin position="299"/>
        <end position="331"/>
    </location>
</feature>
<feature type="region of interest" description="Disordered" evidence="2">
    <location>
        <begin position="1"/>
        <end position="27"/>
    </location>
</feature>
<organism evidence="4 5">
    <name type="scientific">Endozoicomonas elysicola</name>
    <dbReference type="NCBI Taxonomy" id="305900"/>
    <lineage>
        <taxon>Bacteria</taxon>
        <taxon>Pseudomonadati</taxon>
        <taxon>Pseudomonadota</taxon>
        <taxon>Gammaproteobacteria</taxon>
        <taxon>Oceanospirillales</taxon>
        <taxon>Endozoicomonadaceae</taxon>
        <taxon>Endozoicomonas</taxon>
    </lineage>
</organism>
<dbReference type="InterPro" id="IPR036770">
    <property type="entry name" value="Ankyrin_rpt-contain_sf"/>
</dbReference>
<dbReference type="SUPFAM" id="SSF48403">
    <property type="entry name" value="Ankyrin repeat"/>
    <property type="match status" value="1"/>
</dbReference>
<dbReference type="PANTHER" id="PTHR24133:SF40">
    <property type="entry name" value="ANKYRIN REPEAT DOMAIN 44"/>
    <property type="match status" value="1"/>
</dbReference>
<sequence length="481" mass="52965">MDTTTPIKSAQSVIGSGEPNNDIEPSQPLPIESCFHNLQVAITTDEQKLLPARGKAVMTEPIHQTGQAGAPKKLSEYNKKILPSGSREEWENESKELLYACRYGMAKVVNELLNRGVKPNLFANQRSPLDEATSSNHEEIALTLLASGVALDLKSEEKSKNGSEALHYACRYGMAKVVNELLNRGVNPNLLAYQRSPLDEATSSNHEKIALTLLVSGLKLDLKSEEKSKNGSEALHHACRHGMAKVVNELLNRGVNPNLFAYQRSPLDEATSSNHEEIALTLLVSSLELDLKSEEKSKNGSEALHYACRHGMVKVVNELLNRGVNPNLFAYQRSPLDEATSSNHEEIALTLLASGVELDLKSEEKSKNGSEALHHACRHEMVRVVDELLLIGVHPGSEKLSISLHNLQISNLPASANARSLQNLRPLKLICASTVRKNLMDNREKTKQGLQLSIDELPLPKTLKRYVHTYDSPNLVSPFTS</sequence>
<keyword evidence="1" id="KW-0040">ANK repeat</keyword>
<protein>
    <recommendedName>
        <fullName evidence="3">SOCS box domain-containing protein</fullName>
    </recommendedName>
</protein>
<dbReference type="Proteomes" id="UP000027997">
    <property type="component" value="Unassembled WGS sequence"/>
</dbReference>
<name>A0A081K6U3_9GAMM</name>
<dbReference type="InterPro" id="IPR052391">
    <property type="entry name" value="E3_Ligase-Neurotoxin"/>
</dbReference>
<evidence type="ECO:0000313" key="5">
    <source>
        <dbReference type="Proteomes" id="UP000027997"/>
    </source>
</evidence>
<feature type="domain" description="SOCS box" evidence="3">
    <location>
        <begin position="423"/>
        <end position="473"/>
    </location>
</feature>
<dbReference type="SMART" id="SM00248">
    <property type="entry name" value="ANK"/>
    <property type="match status" value="9"/>
</dbReference>
<feature type="compositionally biased region" description="Polar residues" evidence="2">
    <location>
        <begin position="1"/>
        <end position="14"/>
    </location>
</feature>
<evidence type="ECO:0000256" key="2">
    <source>
        <dbReference type="SAM" id="MobiDB-lite"/>
    </source>
</evidence>
<feature type="repeat" description="ANK" evidence="1">
    <location>
        <begin position="230"/>
        <end position="262"/>
    </location>
</feature>
<feature type="repeat" description="ANK" evidence="1">
    <location>
        <begin position="124"/>
        <end position="156"/>
    </location>
</feature>
<keyword evidence="5" id="KW-1185">Reference proteome</keyword>
<accession>A0A081K6U3</accession>
<reference evidence="4 5" key="1">
    <citation type="submission" date="2014-06" db="EMBL/GenBank/DDBJ databases">
        <title>Whole Genome Sequences of Three Symbiotic Endozoicomonas Bacteria.</title>
        <authorList>
            <person name="Neave M.J."/>
            <person name="Apprill A."/>
            <person name="Voolstra C.R."/>
        </authorList>
    </citation>
    <scope>NUCLEOTIDE SEQUENCE [LARGE SCALE GENOMIC DNA]</scope>
    <source>
        <strain evidence="4 5">DSM 22380</strain>
    </source>
</reference>
<dbReference type="Pfam" id="PF12796">
    <property type="entry name" value="Ank_2"/>
    <property type="match status" value="3"/>
</dbReference>